<dbReference type="Pfam" id="PF02771">
    <property type="entry name" value="Acyl-CoA_dh_N"/>
    <property type="match status" value="1"/>
</dbReference>
<protein>
    <recommendedName>
        <fullName evidence="1">Acyl-CoA dehydrogenase/oxidase N-terminal domain-containing protein</fullName>
    </recommendedName>
</protein>
<dbReference type="GO" id="GO:0050660">
    <property type="term" value="F:flavin adenine dinucleotide binding"/>
    <property type="evidence" value="ECO:0007669"/>
    <property type="project" value="InterPro"/>
</dbReference>
<accession>X1KKL5</accession>
<proteinExistence type="predicted"/>
<dbReference type="SUPFAM" id="SSF56645">
    <property type="entry name" value="Acyl-CoA dehydrogenase NM domain-like"/>
    <property type="match status" value="1"/>
</dbReference>
<comment type="caution">
    <text evidence="2">The sequence shown here is derived from an EMBL/GenBank/DDBJ whole genome shotgun (WGS) entry which is preliminary data.</text>
</comment>
<dbReference type="InterPro" id="IPR009100">
    <property type="entry name" value="AcylCoA_DH/oxidase_NM_dom_sf"/>
</dbReference>
<dbReference type="EMBL" id="BARV01012727">
    <property type="protein sequence ID" value="GAI07228.1"/>
    <property type="molecule type" value="Genomic_DNA"/>
</dbReference>
<sequence length="71" mass="8388">MNFELEEKHKLVRRSVRNFAEKIIAPLAPIMDKEEEFYPEIIKELSMMNLWGITIPEKYGGAELDSLLKRH</sequence>
<dbReference type="GO" id="GO:0003995">
    <property type="term" value="F:acyl-CoA dehydrogenase activity"/>
    <property type="evidence" value="ECO:0007669"/>
    <property type="project" value="TreeGrafter"/>
</dbReference>
<gene>
    <name evidence="2" type="ORF">S06H3_23424</name>
</gene>
<evidence type="ECO:0000259" key="1">
    <source>
        <dbReference type="Pfam" id="PF02771"/>
    </source>
</evidence>
<dbReference type="AlphaFoldDB" id="X1KKL5"/>
<feature type="domain" description="Acyl-CoA dehydrogenase/oxidase N-terminal" evidence="1">
    <location>
        <begin position="7"/>
        <end position="67"/>
    </location>
</feature>
<organism evidence="2">
    <name type="scientific">marine sediment metagenome</name>
    <dbReference type="NCBI Taxonomy" id="412755"/>
    <lineage>
        <taxon>unclassified sequences</taxon>
        <taxon>metagenomes</taxon>
        <taxon>ecological metagenomes</taxon>
    </lineage>
</organism>
<dbReference type="Gene3D" id="1.10.540.10">
    <property type="entry name" value="Acyl-CoA dehydrogenase/oxidase, N-terminal domain"/>
    <property type="match status" value="1"/>
</dbReference>
<evidence type="ECO:0000313" key="2">
    <source>
        <dbReference type="EMBL" id="GAI07228.1"/>
    </source>
</evidence>
<reference evidence="2" key="1">
    <citation type="journal article" date="2014" name="Front. Microbiol.">
        <title>High frequency of phylogenetically diverse reductive dehalogenase-homologous genes in deep subseafloor sedimentary metagenomes.</title>
        <authorList>
            <person name="Kawai M."/>
            <person name="Futagami T."/>
            <person name="Toyoda A."/>
            <person name="Takaki Y."/>
            <person name="Nishi S."/>
            <person name="Hori S."/>
            <person name="Arai W."/>
            <person name="Tsubouchi T."/>
            <person name="Morono Y."/>
            <person name="Uchiyama I."/>
            <person name="Ito T."/>
            <person name="Fujiyama A."/>
            <person name="Inagaki F."/>
            <person name="Takami H."/>
        </authorList>
    </citation>
    <scope>NUCLEOTIDE SEQUENCE</scope>
    <source>
        <strain evidence="2">Expedition CK06-06</strain>
    </source>
</reference>
<dbReference type="PANTHER" id="PTHR43884:SF12">
    <property type="entry name" value="ISOVALERYL-COA DEHYDROGENASE, MITOCHONDRIAL-RELATED"/>
    <property type="match status" value="1"/>
</dbReference>
<name>X1KKL5_9ZZZZ</name>
<dbReference type="PANTHER" id="PTHR43884">
    <property type="entry name" value="ACYL-COA DEHYDROGENASE"/>
    <property type="match status" value="1"/>
</dbReference>
<dbReference type="InterPro" id="IPR037069">
    <property type="entry name" value="AcylCoA_DH/ox_N_sf"/>
</dbReference>
<dbReference type="InterPro" id="IPR013786">
    <property type="entry name" value="AcylCoA_DH/ox_N"/>
</dbReference>